<dbReference type="InterPro" id="IPR043016">
    <property type="entry name" value="IFT81_N_sf"/>
</dbReference>
<dbReference type="Proteomes" id="UP000224006">
    <property type="component" value="Chromosome X"/>
</dbReference>
<feature type="domain" description="IFT81 calponin homology" evidence="8">
    <location>
        <begin position="7"/>
        <end position="92"/>
    </location>
</feature>
<feature type="coiled-coil region" evidence="7">
    <location>
        <begin position="395"/>
        <end position="486"/>
    </location>
</feature>
<gene>
    <name evidence="9" type="ORF">BESB_017740</name>
</gene>
<dbReference type="EMBL" id="NWUJ01000011">
    <property type="protein sequence ID" value="PFH32456.1"/>
    <property type="molecule type" value="Genomic_DNA"/>
</dbReference>
<keyword evidence="4" id="KW-0969">Cilium</keyword>
<evidence type="ECO:0000256" key="6">
    <source>
        <dbReference type="ARBA" id="ARBA00043983"/>
    </source>
</evidence>
<proteinExistence type="inferred from homology"/>
<dbReference type="KEGG" id="bbes:BESB_017740"/>
<dbReference type="GO" id="GO:0042073">
    <property type="term" value="P:intraciliary transport"/>
    <property type="evidence" value="ECO:0007669"/>
    <property type="project" value="InterPro"/>
</dbReference>
<sequence length="553" mass="63484">MASAQMMKEIVDRLNKPPFSLNTSILAFDQENPQGLLEILNSVLAYIDPEGHQQDLRGENAESLCLRAAESIRVLGYNSSFEGASLAKFLESIEVPAEFLEGDSQLAEEYREYKELQENFRQTHFSLERLGDVSGCFRGFKQEIQRLEREKLLLCEKIEKLRQIANAEGHLVRFLCVARDLRMAQEEETTLSLRSQQQSEYFNYLSDQLDTTRRQLQVMQGMDADAQQGAADFLDVLRDEERRAKNTLGSCMQELEQKRRRLNLLDETEKKLKVYVQQMELLDEKKKAQEEDLRSALAAQHDATLRCSAAENEFKADRGYNFMSTEEFATYAEMLRQKTNLYKTLKLKESEADAANANMPPQSNSAPHAASCRPRLFSKQHMFFLCVWLALHRRKADVLCRVSELRCKIQQAKQKTRGDLGCLLEHLDQAKKEEAELTTVYESKKKEYLSLESELQKPLESVRATIADLQAKVDALASEKEHSRVECRRAERLLEVAAKEQRCAQGEEKYSAQHATFSAHLRASVSLRPRAASRVRGLQRQTGLWREKIAQEV</sequence>
<dbReference type="Gene3D" id="1.10.418.70">
    <property type="entry name" value="Intraflagellar transport protein 81, N-terminal domain"/>
    <property type="match status" value="1"/>
</dbReference>
<dbReference type="AlphaFoldDB" id="A0A2A9M975"/>
<evidence type="ECO:0000256" key="7">
    <source>
        <dbReference type="SAM" id="Coils"/>
    </source>
</evidence>
<dbReference type="InterPro" id="IPR029600">
    <property type="entry name" value="IFT81"/>
</dbReference>
<evidence type="ECO:0000256" key="1">
    <source>
        <dbReference type="ARBA" id="ARBA00004138"/>
    </source>
</evidence>
<evidence type="ECO:0000256" key="2">
    <source>
        <dbReference type="ARBA" id="ARBA00022794"/>
    </source>
</evidence>
<feature type="coiled-coil region" evidence="7">
    <location>
        <begin position="265"/>
        <end position="299"/>
    </location>
</feature>
<dbReference type="RefSeq" id="XP_029216465.1">
    <property type="nucleotide sequence ID" value="XM_029360489.1"/>
</dbReference>
<dbReference type="STRING" id="94643.A0A2A9M975"/>
<evidence type="ECO:0000259" key="8">
    <source>
        <dbReference type="Pfam" id="PF18383"/>
    </source>
</evidence>
<evidence type="ECO:0000313" key="10">
    <source>
        <dbReference type="Proteomes" id="UP000224006"/>
    </source>
</evidence>
<dbReference type="GeneID" id="40306835"/>
<organism evidence="9 10">
    <name type="scientific">Besnoitia besnoiti</name>
    <name type="common">Apicomplexan protozoan</name>
    <dbReference type="NCBI Taxonomy" id="94643"/>
    <lineage>
        <taxon>Eukaryota</taxon>
        <taxon>Sar</taxon>
        <taxon>Alveolata</taxon>
        <taxon>Apicomplexa</taxon>
        <taxon>Conoidasida</taxon>
        <taxon>Coccidia</taxon>
        <taxon>Eucoccidiorida</taxon>
        <taxon>Eimeriorina</taxon>
        <taxon>Sarcocystidae</taxon>
        <taxon>Besnoitia</taxon>
    </lineage>
</organism>
<dbReference type="InterPro" id="IPR041146">
    <property type="entry name" value="IFT81_CH"/>
</dbReference>
<dbReference type="OrthoDB" id="329477at2759"/>
<dbReference type="PANTHER" id="PTHR15614:SF2">
    <property type="entry name" value="INTRAFLAGELLAR TRANSPORT PROTEIN 81 HOMOLOG"/>
    <property type="match status" value="1"/>
</dbReference>
<comment type="caution">
    <text evidence="9">The sequence shown here is derived from an EMBL/GenBank/DDBJ whole genome shotgun (WGS) entry which is preliminary data.</text>
</comment>
<evidence type="ECO:0000256" key="3">
    <source>
        <dbReference type="ARBA" id="ARBA00023054"/>
    </source>
</evidence>
<dbReference type="Pfam" id="PF18383">
    <property type="entry name" value="IFT81_CH"/>
    <property type="match status" value="1"/>
</dbReference>
<keyword evidence="10" id="KW-1185">Reference proteome</keyword>
<comment type="subcellular location">
    <subcellularLocation>
        <location evidence="1">Cell projection</location>
        <location evidence="1">Cilium</location>
    </subcellularLocation>
</comment>
<dbReference type="PANTHER" id="PTHR15614">
    <property type="entry name" value="INTRAFLAGELLAR TRANSPORT PROTEIN 81 HOMOLOG"/>
    <property type="match status" value="1"/>
</dbReference>
<keyword evidence="3 7" id="KW-0175">Coiled coil</keyword>
<dbReference type="GO" id="GO:0015631">
    <property type="term" value="F:tubulin binding"/>
    <property type="evidence" value="ECO:0007669"/>
    <property type="project" value="InterPro"/>
</dbReference>
<dbReference type="VEuPathDB" id="ToxoDB:BESB_017740"/>
<dbReference type="GO" id="GO:0060271">
    <property type="term" value="P:cilium assembly"/>
    <property type="evidence" value="ECO:0007669"/>
    <property type="project" value="InterPro"/>
</dbReference>
<keyword evidence="2" id="KW-0970">Cilium biogenesis/degradation</keyword>
<name>A0A2A9M975_BESBE</name>
<accession>A0A2A9M975</accession>
<comment type="similarity">
    <text evidence="6">Belongs to the IFT81 family.</text>
</comment>
<evidence type="ECO:0000256" key="5">
    <source>
        <dbReference type="ARBA" id="ARBA00023273"/>
    </source>
</evidence>
<keyword evidence="5" id="KW-0966">Cell projection</keyword>
<dbReference type="GO" id="GO:0036064">
    <property type="term" value="C:ciliary basal body"/>
    <property type="evidence" value="ECO:0007669"/>
    <property type="project" value="TreeGrafter"/>
</dbReference>
<protein>
    <recommendedName>
        <fullName evidence="8">IFT81 calponin homology domain-containing protein</fullName>
    </recommendedName>
</protein>
<evidence type="ECO:0000313" key="9">
    <source>
        <dbReference type="EMBL" id="PFH32456.1"/>
    </source>
</evidence>
<dbReference type="GO" id="GO:0030992">
    <property type="term" value="C:intraciliary transport particle B"/>
    <property type="evidence" value="ECO:0007669"/>
    <property type="project" value="InterPro"/>
</dbReference>
<reference evidence="9 10" key="1">
    <citation type="submission" date="2017-09" db="EMBL/GenBank/DDBJ databases">
        <title>Genome sequencing of Besnoitia besnoiti strain Bb-Ger1.</title>
        <authorList>
            <person name="Schares G."/>
            <person name="Venepally P."/>
            <person name="Lorenzi H.A."/>
        </authorList>
    </citation>
    <scope>NUCLEOTIDE SEQUENCE [LARGE SCALE GENOMIC DNA]</scope>
    <source>
        <strain evidence="9 10">Bb-Ger1</strain>
    </source>
</reference>
<evidence type="ECO:0000256" key="4">
    <source>
        <dbReference type="ARBA" id="ARBA00023069"/>
    </source>
</evidence>